<evidence type="ECO:0000313" key="6">
    <source>
        <dbReference type="EMBL" id="GFA37480.1"/>
    </source>
</evidence>
<dbReference type="Gene3D" id="1.10.8.430">
    <property type="entry name" value="Helical domain of apoptotic protease-activating factors"/>
    <property type="match status" value="1"/>
</dbReference>
<dbReference type="GO" id="GO:0043531">
    <property type="term" value="F:ADP binding"/>
    <property type="evidence" value="ECO:0007669"/>
    <property type="project" value="InterPro"/>
</dbReference>
<keyword evidence="4" id="KW-0175">Coiled coil</keyword>
<organism evidence="6">
    <name type="scientific">Tanacetum cinerariifolium</name>
    <name type="common">Dalmatian daisy</name>
    <name type="synonym">Chrysanthemum cinerariifolium</name>
    <dbReference type="NCBI Taxonomy" id="118510"/>
    <lineage>
        <taxon>Eukaryota</taxon>
        <taxon>Viridiplantae</taxon>
        <taxon>Streptophyta</taxon>
        <taxon>Embryophyta</taxon>
        <taxon>Tracheophyta</taxon>
        <taxon>Spermatophyta</taxon>
        <taxon>Magnoliopsida</taxon>
        <taxon>eudicotyledons</taxon>
        <taxon>Gunneridae</taxon>
        <taxon>Pentapetalae</taxon>
        <taxon>asterids</taxon>
        <taxon>campanulids</taxon>
        <taxon>Asterales</taxon>
        <taxon>Asteraceae</taxon>
        <taxon>Asteroideae</taxon>
        <taxon>Anthemideae</taxon>
        <taxon>Anthemidinae</taxon>
        <taxon>Tanacetum</taxon>
    </lineage>
</organism>
<keyword evidence="3" id="KW-0547">Nucleotide-binding</keyword>
<dbReference type="GO" id="GO:0005524">
    <property type="term" value="F:ATP binding"/>
    <property type="evidence" value="ECO:0007669"/>
    <property type="project" value="UniProtKB-KW"/>
</dbReference>
<dbReference type="InterPro" id="IPR002182">
    <property type="entry name" value="NB-ARC"/>
</dbReference>
<dbReference type="InterPro" id="IPR027417">
    <property type="entry name" value="P-loop_NTPase"/>
</dbReference>
<sequence length="342" mass="38708">MGEVISVVVGKIVHLFSAVTHEINYVRNCTKNVDKLRNEVQNLKDMKGRIQQRIDVAKDKGERLLEGVRNWLDKANDAILKAEEFLEEEANANKKRFNLQFSVDLGAVRRYNLYQRKNLEHMNSQKFTLGKIIQAIEDENIQTVGINGLGVVSQTIDCKMIQDKVDVAAKRVINGEEVLIILDDIWEDLVLPDFGIPCGNDYMNCKILLTSRSKNVCEAMNVDSSICVSSLTQDEAWILFKRVVGDRVETDVELRLIATEVTDECGGLPLIIQAIGNALRNKSVNLWETALDRLKKHAPLDIAPEIRKAFIHLKLSYDLLESEEAKSCFLVCSCWKMVVDSM</sequence>
<dbReference type="InterPro" id="IPR050905">
    <property type="entry name" value="Plant_NBS-LRR"/>
</dbReference>
<protein>
    <recommendedName>
        <fullName evidence="5">NB-ARC domain-containing protein</fullName>
    </recommendedName>
</protein>
<dbReference type="InterPro" id="IPR042197">
    <property type="entry name" value="Apaf_helical"/>
</dbReference>
<evidence type="ECO:0000256" key="4">
    <source>
        <dbReference type="SAM" id="Coils"/>
    </source>
</evidence>
<dbReference type="GO" id="GO:0006952">
    <property type="term" value="P:defense response"/>
    <property type="evidence" value="ECO:0007669"/>
    <property type="project" value="UniProtKB-KW"/>
</dbReference>
<name>A0A699JIW2_TANCI</name>
<feature type="non-terminal residue" evidence="6">
    <location>
        <position position="342"/>
    </location>
</feature>
<keyword evidence="3" id="KW-0067">ATP-binding</keyword>
<proteinExistence type="predicted"/>
<dbReference type="EMBL" id="BKCJ010413198">
    <property type="protein sequence ID" value="GFA37480.1"/>
    <property type="molecule type" value="Genomic_DNA"/>
</dbReference>
<reference evidence="6" key="1">
    <citation type="journal article" date="2019" name="Sci. Rep.">
        <title>Draft genome of Tanacetum cinerariifolium, the natural source of mosquito coil.</title>
        <authorList>
            <person name="Yamashiro T."/>
            <person name="Shiraishi A."/>
            <person name="Satake H."/>
            <person name="Nakayama K."/>
        </authorList>
    </citation>
    <scope>NUCLEOTIDE SEQUENCE</scope>
</reference>
<dbReference type="AlphaFoldDB" id="A0A699JIW2"/>
<keyword evidence="2" id="KW-0611">Plant defense</keyword>
<dbReference type="PANTHER" id="PTHR33463">
    <property type="entry name" value="NB-ARC DOMAIN-CONTAINING PROTEIN-RELATED"/>
    <property type="match status" value="1"/>
</dbReference>
<dbReference type="Gene3D" id="3.40.50.300">
    <property type="entry name" value="P-loop containing nucleotide triphosphate hydrolases"/>
    <property type="match status" value="1"/>
</dbReference>
<keyword evidence="1" id="KW-0433">Leucine-rich repeat</keyword>
<evidence type="ECO:0000256" key="2">
    <source>
        <dbReference type="ARBA" id="ARBA00022821"/>
    </source>
</evidence>
<accession>A0A699JIW2</accession>
<dbReference type="Pfam" id="PF00931">
    <property type="entry name" value="NB-ARC"/>
    <property type="match status" value="1"/>
</dbReference>
<gene>
    <name evidence="6" type="ORF">Tci_609452</name>
</gene>
<comment type="caution">
    <text evidence="6">The sequence shown here is derived from an EMBL/GenBank/DDBJ whole genome shotgun (WGS) entry which is preliminary data.</text>
</comment>
<dbReference type="SUPFAM" id="SSF52540">
    <property type="entry name" value="P-loop containing nucleoside triphosphate hydrolases"/>
    <property type="match status" value="1"/>
</dbReference>
<feature type="coiled-coil region" evidence="4">
    <location>
        <begin position="26"/>
        <end position="60"/>
    </location>
</feature>
<evidence type="ECO:0000256" key="1">
    <source>
        <dbReference type="ARBA" id="ARBA00022614"/>
    </source>
</evidence>
<evidence type="ECO:0000259" key="5">
    <source>
        <dbReference type="Pfam" id="PF00931"/>
    </source>
</evidence>
<dbReference type="PANTHER" id="PTHR33463:SF198">
    <property type="entry name" value="RPP4C3"/>
    <property type="match status" value="1"/>
</dbReference>
<evidence type="ECO:0000256" key="3">
    <source>
        <dbReference type="ARBA" id="ARBA00022840"/>
    </source>
</evidence>
<feature type="domain" description="NB-ARC" evidence="5">
    <location>
        <begin position="165"/>
        <end position="246"/>
    </location>
</feature>